<accession>A0A8H7AJU7</accession>
<reference evidence="1" key="1">
    <citation type="submission" date="2020-02" db="EMBL/GenBank/DDBJ databases">
        <authorList>
            <person name="Palmer J.M."/>
        </authorList>
    </citation>
    <scope>NUCLEOTIDE SEQUENCE</scope>
    <source>
        <strain evidence="1">EPUS1.4</strain>
        <tissue evidence="1">Thallus</tissue>
    </source>
</reference>
<gene>
    <name evidence="1" type="ORF">GJ744_006722</name>
</gene>
<dbReference type="OrthoDB" id="64915at2759"/>
<organism evidence="1 2">
    <name type="scientific">Endocarpon pusillum</name>
    <dbReference type="NCBI Taxonomy" id="364733"/>
    <lineage>
        <taxon>Eukaryota</taxon>
        <taxon>Fungi</taxon>
        <taxon>Dikarya</taxon>
        <taxon>Ascomycota</taxon>
        <taxon>Pezizomycotina</taxon>
        <taxon>Eurotiomycetes</taxon>
        <taxon>Chaetothyriomycetidae</taxon>
        <taxon>Verrucariales</taxon>
        <taxon>Verrucariaceae</taxon>
        <taxon>Endocarpon</taxon>
    </lineage>
</organism>
<keyword evidence="2" id="KW-1185">Reference proteome</keyword>
<comment type="caution">
    <text evidence="1">The sequence shown here is derived from an EMBL/GenBank/DDBJ whole genome shotgun (WGS) entry which is preliminary data.</text>
</comment>
<proteinExistence type="predicted"/>
<dbReference type="Proteomes" id="UP000606974">
    <property type="component" value="Unassembled WGS sequence"/>
</dbReference>
<evidence type="ECO:0000313" key="2">
    <source>
        <dbReference type="Proteomes" id="UP000606974"/>
    </source>
</evidence>
<name>A0A8H7AJU7_9EURO</name>
<dbReference type="AlphaFoldDB" id="A0A8H7AJU7"/>
<dbReference type="Gene3D" id="3.40.50.720">
    <property type="entry name" value="NAD(P)-binding Rossmann-like Domain"/>
    <property type="match status" value="1"/>
</dbReference>
<protein>
    <submittedName>
        <fullName evidence="1">Uncharacterized protein</fullName>
    </submittedName>
</protein>
<evidence type="ECO:0000313" key="1">
    <source>
        <dbReference type="EMBL" id="KAF7510443.1"/>
    </source>
</evidence>
<feature type="non-terminal residue" evidence="1">
    <location>
        <position position="1"/>
    </location>
</feature>
<dbReference type="EMBL" id="JAACFV010000030">
    <property type="protein sequence ID" value="KAF7510443.1"/>
    <property type="molecule type" value="Genomic_DNA"/>
</dbReference>
<sequence>MLHSAQAVLIPSIFAREEHLPAVQASSILTLKAIYSRSLKSAKTLVERASDKHLPPPDNVDATLETKNGVTGTIQSPSVISTFKANGYSVTYDKGAVNVFRNTVNFGDETKDMANERTGVPPE</sequence>